<evidence type="ECO:0000313" key="8">
    <source>
        <dbReference type="EMBL" id="MBW4329558.1"/>
    </source>
</evidence>
<dbReference type="SMART" id="SM00702">
    <property type="entry name" value="P4Hc"/>
    <property type="match status" value="1"/>
</dbReference>
<dbReference type="InterPro" id="IPR006620">
    <property type="entry name" value="Pro_4_hyd_alph"/>
</dbReference>
<dbReference type="Proteomes" id="UP001197214">
    <property type="component" value="Unassembled WGS sequence"/>
</dbReference>
<evidence type="ECO:0000259" key="7">
    <source>
        <dbReference type="PROSITE" id="PS51471"/>
    </source>
</evidence>
<evidence type="ECO:0000256" key="2">
    <source>
        <dbReference type="ARBA" id="ARBA00022723"/>
    </source>
</evidence>
<dbReference type="EMBL" id="JAHWZX010000001">
    <property type="protein sequence ID" value="MBW4329558.1"/>
    <property type="molecule type" value="Genomic_DNA"/>
</dbReference>
<sequence length="225" mass="25091">MTVPSMSAARAPDLGSGYPIEPVIDHLSTQQRVQKVPSPKLTLFVRKQFLEPALCQSLMDRIDAKRRPSTVGDDNGDPGFRTSETCDLASEDAVVAELDKRITAFTGLDPLHGEPVQGQRYAVGQEFKAHTDYFEPTGQDYDKYCRVAGQRTWTVMIYLNEPDAGGATRFKVIDKIVKPETGKLLAWSNLRADGSPNAATLHHAMKVRAGTKYVVTKWFRERHWG</sequence>
<comment type="cofactor">
    <cofactor evidence="1">
        <name>L-ascorbate</name>
        <dbReference type="ChEBI" id="CHEBI:38290"/>
    </cofactor>
</comment>
<comment type="caution">
    <text evidence="8">The sequence shown here is derived from an EMBL/GenBank/DDBJ whole genome shotgun (WGS) entry which is preliminary data.</text>
</comment>
<dbReference type="PANTHER" id="PTHR10869">
    <property type="entry name" value="PROLYL 4-HYDROXYLASE ALPHA SUBUNIT"/>
    <property type="match status" value="1"/>
</dbReference>
<organism evidence="8 9">
    <name type="scientific">Stakelama flava</name>
    <dbReference type="NCBI Taxonomy" id="2860338"/>
    <lineage>
        <taxon>Bacteria</taxon>
        <taxon>Pseudomonadati</taxon>
        <taxon>Pseudomonadota</taxon>
        <taxon>Alphaproteobacteria</taxon>
        <taxon>Sphingomonadales</taxon>
        <taxon>Sphingomonadaceae</taxon>
        <taxon>Stakelama</taxon>
    </lineage>
</organism>
<keyword evidence="2" id="KW-0479">Metal-binding</keyword>
<evidence type="ECO:0000256" key="4">
    <source>
        <dbReference type="ARBA" id="ARBA00022964"/>
    </source>
</evidence>
<keyword evidence="5" id="KW-0560">Oxidoreductase</keyword>
<dbReference type="InterPro" id="IPR005123">
    <property type="entry name" value="Oxoglu/Fe-dep_dioxygenase_dom"/>
</dbReference>
<protein>
    <submittedName>
        <fullName evidence="8">2OG-Fe(II) oxygenase</fullName>
    </submittedName>
</protein>
<name>A0ABS6XH76_9SPHN</name>
<evidence type="ECO:0000256" key="6">
    <source>
        <dbReference type="ARBA" id="ARBA00023004"/>
    </source>
</evidence>
<gene>
    <name evidence="8" type="ORF">KY084_01535</name>
</gene>
<proteinExistence type="predicted"/>
<dbReference type="Pfam" id="PF13640">
    <property type="entry name" value="2OG-FeII_Oxy_3"/>
    <property type="match status" value="1"/>
</dbReference>
<dbReference type="RefSeq" id="WP_219236652.1">
    <property type="nucleotide sequence ID" value="NZ_JAHWZX010000001.1"/>
</dbReference>
<keyword evidence="9" id="KW-1185">Reference proteome</keyword>
<dbReference type="PANTHER" id="PTHR10869:SF246">
    <property type="entry name" value="TRANSMEMBRANE PROLYL 4-HYDROXYLASE"/>
    <property type="match status" value="1"/>
</dbReference>
<keyword evidence="3" id="KW-0847">Vitamin C</keyword>
<evidence type="ECO:0000256" key="5">
    <source>
        <dbReference type="ARBA" id="ARBA00023002"/>
    </source>
</evidence>
<dbReference type="InterPro" id="IPR044862">
    <property type="entry name" value="Pro_4_hyd_alph_FE2OG_OXY"/>
</dbReference>
<evidence type="ECO:0000313" key="9">
    <source>
        <dbReference type="Proteomes" id="UP001197214"/>
    </source>
</evidence>
<feature type="domain" description="Fe2OG dioxygenase" evidence="7">
    <location>
        <begin position="112"/>
        <end position="221"/>
    </location>
</feature>
<evidence type="ECO:0000256" key="1">
    <source>
        <dbReference type="ARBA" id="ARBA00001961"/>
    </source>
</evidence>
<reference evidence="8 9" key="1">
    <citation type="submission" date="2021-07" db="EMBL/GenBank/DDBJ databases">
        <title>Stakelama flava sp. nov., a novel endophytic bacterium isolated from branch of Kandelia candel.</title>
        <authorList>
            <person name="Tuo L."/>
        </authorList>
    </citation>
    <scope>NUCLEOTIDE SEQUENCE [LARGE SCALE GENOMIC DNA]</scope>
    <source>
        <strain evidence="8 9">CBK3Z-3</strain>
    </source>
</reference>
<keyword evidence="6" id="KW-0408">Iron</keyword>
<accession>A0ABS6XH76</accession>
<keyword evidence="4" id="KW-0223">Dioxygenase</keyword>
<dbReference type="PROSITE" id="PS51471">
    <property type="entry name" value="FE2OG_OXY"/>
    <property type="match status" value="1"/>
</dbReference>
<dbReference type="InterPro" id="IPR045054">
    <property type="entry name" value="P4HA-like"/>
</dbReference>
<evidence type="ECO:0000256" key="3">
    <source>
        <dbReference type="ARBA" id="ARBA00022896"/>
    </source>
</evidence>